<keyword evidence="2" id="KW-1185">Reference proteome</keyword>
<sequence length="287" mass="31023">MYRQCLLAGCRCVELDCWTGRNSDEEPIVTHGYTVVTEILLREVIEAIAESAFKTSDYPVVLSFENHCSPKQQAKMATYCRKLFGDMLVTEPLPTHPLRPGQPLPSPKQLMRKIIIKNKKKHHHARHHPHAAGAKPSSAAATAMAAATAAAAAPVEEEDDDVSSPLDLAATPQVDAGEVNGEAKGIGSEAEEWESDSGTEEEEAPDRSAEDQNEVCIVAGRLVAGSTSEREIMLTRPTWLLDAWLKKAVTRTAIQPAASSNRVTLSLLKPHAALTLPPLCPLSTASH</sequence>
<evidence type="ECO:0000313" key="1">
    <source>
        <dbReference type="EMBL" id="KAH6925227.1"/>
    </source>
</evidence>
<dbReference type="EMBL" id="CM023487">
    <property type="protein sequence ID" value="KAH6925227.1"/>
    <property type="molecule type" value="Genomic_DNA"/>
</dbReference>
<proteinExistence type="predicted"/>
<dbReference type="Proteomes" id="UP000821845">
    <property type="component" value="Chromosome 7"/>
</dbReference>
<comment type="caution">
    <text evidence="1">The sequence shown here is derived from an EMBL/GenBank/DDBJ whole genome shotgun (WGS) entry which is preliminary data.</text>
</comment>
<organism evidence="1 2">
    <name type="scientific">Hyalomma asiaticum</name>
    <name type="common">Tick</name>
    <dbReference type="NCBI Taxonomy" id="266040"/>
    <lineage>
        <taxon>Eukaryota</taxon>
        <taxon>Metazoa</taxon>
        <taxon>Ecdysozoa</taxon>
        <taxon>Arthropoda</taxon>
        <taxon>Chelicerata</taxon>
        <taxon>Arachnida</taxon>
        <taxon>Acari</taxon>
        <taxon>Parasitiformes</taxon>
        <taxon>Ixodida</taxon>
        <taxon>Ixodoidea</taxon>
        <taxon>Ixodidae</taxon>
        <taxon>Hyalomminae</taxon>
        <taxon>Hyalomma</taxon>
    </lineage>
</organism>
<name>A0ACB7RTT9_HYAAI</name>
<gene>
    <name evidence="1" type="ORF">HPB50_002012</name>
</gene>
<evidence type="ECO:0000313" key="2">
    <source>
        <dbReference type="Proteomes" id="UP000821845"/>
    </source>
</evidence>
<reference evidence="1" key="1">
    <citation type="submission" date="2020-05" db="EMBL/GenBank/DDBJ databases">
        <title>Large-scale comparative analyses of tick genomes elucidate their genetic diversity and vector capacities.</title>
        <authorList>
            <person name="Jia N."/>
            <person name="Wang J."/>
            <person name="Shi W."/>
            <person name="Du L."/>
            <person name="Sun Y."/>
            <person name="Zhan W."/>
            <person name="Jiang J."/>
            <person name="Wang Q."/>
            <person name="Zhang B."/>
            <person name="Ji P."/>
            <person name="Sakyi L.B."/>
            <person name="Cui X."/>
            <person name="Yuan T."/>
            <person name="Jiang B."/>
            <person name="Yang W."/>
            <person name="Lam T.T.-Y."/>
            <person name="Chang Q."/>
            <person name="Ding S."/>
            <person name="Wang X."/>
            <person name="Zhu J."/>
            <person name="Ruan X."/>
            <person name="Zhao L."/>
            <person name="Wei J."/>
            <person name="Que T."/>
            <person name="Du C."/>
            <person name="Cheng J."/>
            <person name="Dai P."/>
            <person name="Han X."/>
            <person name="Huang E."/>
            <person name="Gao Y."/>
            <person name="Liu J."/>
            <person name="Shao H."/>
            <person name="Ye R."/>
            <person name="Li L."/>
            <person name="Wei W."/>
            <person name="Wang X."/>
            <person name="Wang C."/>
            <person name="Yang T."/>
            <person name="Huo Q."/>
            <person name="Li W."/>
            <person name="Guo W."/>
            <person name="Chen H."/>
            <person name="Zhou L."/>
            <person name="Ni X."/>
            <person name="Tian J."/>
            <person name="Zhou Y."/>
            <person name="Sheng Y."/>
            <person name="Liu T."/>
            <person name="Pan Y."/>
            <person name="Xia L."/>
            <person name="Li J."/>
            <person name="Zhao F."/>
            <person name="Cao W."/>
        </authorList>
    </citation>
    <scope>NUCLEOTIDE SEQUENCE</scope>
    <source>
        <strain evidence="1">Hyas-2018</strain>
    </source>
</reference>
<accession>A0ACB7RTT9</accession>
<protein>
    <submittedName>
        <fullName evidence="1">Uncharacterized protein</fullName>
    </submittedName>
</protein>